<name>A0A9W6CII7_XANFL</name>
<dbReference type="Proteomes" id="UP001245370">
    <property type="component" value="Unassembled WGS sequence"/>
</dbReference>
<reference evidence="1" key="1">
    <citation type="submission" date="2022-12" db="EMBL/GenBank/DDBJ databases">
        <title>Reference genome sequencing for broad-spectrum identification of bacterial and archaeal isolates by mass spectrometry.</title>
        <authorList>
            <person name="Sekiguchi Y."/>
            <person name="Tourlousse D.M."/>
        </authorList>
    </citation>
    <scope>NUCLEOTIDE SEQUENCE</scope>
    <source>
        <strain evidence="1">301</strain>
    </source>
</reference>
<evidence type="ECO:0000313" key="1">
    <source>
        <dbReference type="EMBL" id="GLI23036.1"/>
    </source>
</evidence>
<dbReference type="EMBL" id="BSDO01000003">
    <property type="protein sequence ID" value="GLI23036.1"/>
    <property type="molecule type" value="Genomic_DNA"/>
</dbReference>
<protein>
    <submittedName>
        <fullName evidence="1">Uncharacterized protein</fullName>
    </submittedName>
</protein>
<comment type="caution">
    <text evidence="1">The sequence shown here is derived from an EMBL/GenBank/DDBJ whole genome shotgun (WGS) entry which is preliminary data.</text>
</comment>
<sequence>MNALELTAFGLFGIVLTFAANGLTAQKPYMTVAGGPGIPIEDVLLQTPEPRFARVTPSTDTKGTASNLVMVHAGPFAAPVSRGN</sequence>
<gene>
    <name evidence="2" type="ORF">GGQ86_002792</name>
    <name evidence="1" type="ORF">XFLAVUS301_27100</name>
</gene>
<keyword evidence="4" id="KW-1185">Reference proteome</keyword>
<accession>A0A9W6CII7</accession>
<proteinExistence type="predicted"/>
<evidence type="ECO:0000313" key="2">
    <source>
        <dbReference type="EMBL" id="MDR6334316.1"/>
    </source>
</evidence>
<reference evidence="2 4" key="2">
    <citation type="submission" date="2023-07" db="EMBL/GenBank/DDBJ databases">
        <title>Genomic Encyclopedia of Type Strains, Phase IV (KMG-IV): sequencing the most valuable type-strain genomes for metagenomic binning, comparative biology and taxonomic classification.</title>
        <authorList>
            <person name="Goeker M."/>
        </authorList>
    </citation>
    <scope>NUCLEOTIDE SEQUENCE [LARGE SCALE GENOMIC DNA]</scope>
    <source>
        <strain evidence="2 4">DSM 338</strain>
    </source>
</reference>
<dbReference type="AlphaFoldDB" id="A0A9W6CII7"/>
<organism evidence="1 3">
    <name type="scientific">Xanthobacter flavus</name>
    <dbReference type="NCBI Taxonomy" id="281"/>
    <lineage>
        <taxon>Bacteria</taxon>
        <taxon>Pseudomonadati</taxon>
        <taxon>Pseudomonadota</taxon>
        <taxon>Alphaproteobacteria</taxon>
        <taxon>Hyphomicrobiales</taxon>
        <taxon>Xanthobacteraceae</taxon>
        <taxon>Xanthobacter</taxon>
    </lineage>
</organism>
<dbReference type="Proteomes" id="UP001144397">
    <property type="component" value="Unassembled WGS sequence"/>
</dbReference>
<dbReference type="RefSeq" id="WP_169122363.1">
    <property type="nucleotide sequence ID" value="NZ_BSDO01000003.1"/>
</dbReference>
<dbReference type="GeneID" id="95763491"/>
<evidence type="ECO:0000313" key="3">
    <source>
        <dbReference type="Proteomes" id="UP001144397"/>
    </source>
</evidence>
<dbReference type="EMBL" id="JAVDPY010000004">
    <property type="protein sequence ID" value="MDR6334316.1"/>
    <property type="molecule type" value="Genomic_DNA"/>
</dbReference>
<evidence type="ECO:0000313" key="4">
    <source>
        <dbReference type="Proteomes" id="UP001245370"/>
    </source>
</evidence>